<keyword evidence="4" id="KW-0597">Phosphoprotein</keyword>
<evidence type="ECO:0000259" key="5">
    <source>
        <dbReference type="PROSITE" id="PS50043"/>
    </source>
</evidence>
<comment type="caution">
    <text evidence="7">The sequence shown here is derived from an EMBL/GenBank/DDBJ whole genome shotgun (WGS) entry which is preliminary data.</text>
</comment>
<dbReference type="Gene3D" id="1.10.10.10">
    <property type="entry name" value="Winged helix-like DNA-binding domain superfamily/Winged helix DNA-binding domain"/>
    <property type="match status" value="1"/>
</dbReference>
<dbReference type="Proteomes" id="UP000316095">
    <property type="component" value="Unassembled WGS sequence"/>
</dbReference>
<dbReference type="GO" id="GO:0006355">
    <property type="term" value="P:regulation of DNA-templated transcription"/>
    <property type="evidence" value="ECO:0007669"/>
    <property type="project" value="InterPro"/>
</dbReference>
<protein>
    <submittedName>
        <fullName evidence="7">Transcriptional regulatory protein TdiR</fullName>
    </submittedName>
</protein>
<dbReference type="InterPro" id="IPR000792">
    <property type="entry name" value="Tscrpt_reg_LuxR_C"/>
</dbReference>
<evidence type="ECO:0000256" key="3">
    <source>
        <dbReference type="ARBA" id="ARBA00023163"/>
    </source>
</evidence>
<dbReference type="SMART" id="SM00448">
    <property type="entry name" value="REC"/>
    <property type="match status" value="1"/>
</dbReference>
<dbReference type="GO" id="GO:0000160">
    <property type="term" value="P:phosphorelay signal transduction system"/>
    <property type="evidence" value="ECO:0007669"/>
    <property type="project" value="InterPro"/>
</dbReference>
<evidence type="ECO:0000256" key="2">
    <source>
        <dbReference type="ARBA" id="ARBA00023125"/>
    </source>
</evidence>
<accession>A0A5C5XDV6</accession>
<organism evidence="7 8">
    <name type="scientific">Rubinisphaera italica</name>
    <dbReference type="NCBI Taxonomy" id="2527969"/>
    <lineage>
        <taxon>Bacteria</taxon>
        <taxon>Pseudomonadati</taxon>
        <taxon>Planctomycetota</taxon>
        <taxon>Planctomycetia</taxon>
        <taxon>Planctomycetales</taxon>
        <taxon>Planctomycetaceae</taxon>
        <taxon>Rubinisphaera</taxon>
    </lineage>
</organism>
<dbReference type="InterPro" id="IPR011006">
    <property type="entry name" value="CheY-like_superfamily"/>
</dbReference>
<feature type="modified residue" description="4-aspartylphosphate" evidence="4">
    <location>
        <position position="67"/>
    </location>
</feature>
<dbReference type="PROSITE" id="PS50043">
    <property type="entry name" value="HTH_LUXR_2"/>
    <property type="match status" value="1"/>
</dbReference>
<keyword evidence="8" id="KW-1185">Reference proteome</keyword>
<dbReference type="Gene3D" id="3.40.50.2300">
    <property type="match status" value="1"/>
</dbReference>
<name>A0A5C5XDV6_9PLAN</name>
<dbReference type="CDD" id="cd06170">
    <property type="entry name" value="LuxR_C_like"/>
    <property type="match status" value="1"/>
</dbReference>
<dbReference type="PANTHER" id="PTHR44688">
    <property type="entry name" value="DNA-BINDING TRANSCRIPTIONAL ACTIVATOR DEVR_DOSR"/>
    <property type="match status" value="1"/>
</dbReference>
<keyword evidence="2" id="KW-0238">DNA-binding</keyword>
<dbReference type="PRINTS" id="PR00038">
    <property type="entry name" value="HTHLUXR"/>
</dbReference>
<dbReference type="SUPFAM" id="SSF46894">
    <property type="entry name" value="C-terminal effector domain of the bipartite response regulators"/>
    <property type="match status" value="1"/>
</dbReference>
<keyword evidence="1" id="KW-0805">Transcription regulation</keyword>
<reference evidence="7 8" key="1">
    <citation type="submission" date="2019-02" db="EMBL/GenBank/DDBJ databases">
        <title>Deep-cultivation of Planctomycetes and their phenomic and genomic characterization uncovers novel biology.</title>
        <authorList>
            <person name="Wiegand S."/>
            <person name="Jogler M."/>
            <person name="Boedeker C."/>
            <person name="Pinto D."/>
            <person name="Vollmers J."/>
            <person name="Rivas-Marin E."/>
            <person name="Kohn T."/>
            <person name="Peeters S.H."/>
            <person name="Heuer A."/>
            <person name="Rast P."/>
            <person name="Oberbeckmann S."/>
            <person name="Bunk B."/>
            <person name="Jeske O."/>
            <person name="Meyerdierks A."/>
            <person name="Storesund J.E."/>
            <person name="Kallscheuer N."/>
            <person name="Luecker S."/>
            <person name="Lage O.M."/>
            <person name="Pohl T."/>
            <person name="Merkel B.J."/>
            <person name="Hornburger P."/>
            <person name="Mueller R.-W."/>
            <person name="Bruemmer F."/>
            <person name="Labrenz M."/>
            <person name="Spormann A.M."/>
            <person name="Op Den Camp H."/>
            <person name="Overmann J."/>
            <person name="Amann R."/>
            <person name="Jetten M.S.M."/>
            <person name="Mascher T."/>
            <person name="Medema M.H."/>
            <person name="Devos D.P."/>
            <person name="Kaster A.-K."/>
            <person name="Ovreas L."/>
            <person name="Rohde M."/>
            <person name="Galperin M.Y."/>
            <person name="Jogler C."/>
        </authorList>
    </citation>
    <scope>NUCLEOTIDE SEQUENCE [LARGE SCALE GENOMIC DNA]</scope>
    <source>
        <strain evidence="7 8">Pan54</strain>
    </source>
</reference>
<dbReference type="InterPro" id="IPR036388">
    <property type="entry name" value="WH-like_DNA-bd_sf"/>
</dbReference>
<feature type="domain" description="HTH luxR-type" evidence="5">
    <location>
        <begin position="148"/>
        <end position="213"/>
    </location>
</feature>
<dbReference type="InterPro" id="IPR016032">
    <property type="entry name" value="Sig_transdc_resp-reg_C-effctor"/>
</dbReference>
<dbReference type="OrthoDB" id="271936at2"/>
<sequence>MNSTSNARQNEGISSPQTVFIIDDNTDVRESLSFLLRSVQLNVETFSSGPEFLNSIDPRTDCCAIIDILMPTMSGTELLRELKKKKIFFPVIMLTAHADVPVAVESMRLGAYHFLQKNCLEQELIDCVQNALRFSRSVHHDCRNEIEMHKLLESLSNREKQVMDLVVEGQTSRQVAENLGIAVKTVDAHRANMMKKLNVNNVAELIHKVIMYRPDEDSSES</sequence>
<keyword evidence="3" id="KW-0804">Transcription</keyword>
<dbReference type="Pfam" id="PF00072">
    <property type="entry name" value="Response_reg"/>
    <property type="match status" value="1"/>
</dbReference>
<dbReference type="PANTHER" id="PTHR44688:SF16">
    <property type="entry name" value="DNA-BINDING TRANSCRIPTIONAL ACTIVATOR DEVR_DOSR"/>
    <property type="match status" value="1"/>
</dbReference>
<dbReference type="SMART" id="SM00421">
    <property type="entry name" value="HTH_LUXR"/>
    <property type="match status" value="1"/>
</dbReference>
<evidence type="ECO:0000313" key="8">
    <source>
        <dbReference type="Proteomes" id="UP000316095"/>
    </source>
</evidence>
<evidence type="ECO:0000259" key="6">
    <source>
        <dbReference type="PROSITE" id="PS50110"/>
    </source>
</evidence>
<dbReference type="RefSeq" id="WP_146503311.1">
    <property type="nucleotide sequence ID" value="NZ_SJPG01000001.1"/>
</dbReference>
<dbReference type="PROSITE" id="PS50110">
    <property type="entry name" value="RESPONSE_REGULATORY"/>
    <property type="match status" value="1"/>
</dbReference>
<dbReference type="AlphaFoldDB" id="A0A5C5XDV6"/>
<feature type="domain" description="Response regulatory" evidence="6">
    <location>
        <begin position="18"/>
        <end position="132"/>
    </location>
</feature>
<dbReference type="PROSITE" id="PS00622">
    <property type="entry name" value="HTH_LUXR_1"/>
    <property type="match status" value="1"/>
</dbReference>
<evidence type="ECO:0000256" key="1">
    <source>
        <dbReference type="ARBA" id="ARBA00023015"/>
    </source>
</evidence>
<dbReference type="InterPro" id="IPR001789">
    <property type="entry name" value="Sig_transdc_resp-reg_receiver"/>
</dbReference>
<dbReference type="GO" id="GO:0003677">
    <property type="term" value="F:DNA binding"/>
    <property type="evidence" value="ECO:0007669"/>
    <property type="project" value="UniProtKB-KW"/>
</dbReference>
<proteinExistence type="predicted"/>
<gene>
    <name evidence="7" type="primary">tdiR</name>
    <name evidence="7" type="ORF">Pan54_20320</name>
</gene>
<evidence type="ECO:0000313" key="7">
    <source>
        <dbReference type="EMBL" id="TWT61296.1"/>
    </source>
</evidence>
<dbReference type="Pfam" id="PF00196">
    <property type="entry name" value="GerE"/>
    <property type="match status" value="1"/>
</dbReference>
<evidence type="ECO:0000256" key="4">
    <source>
        <dbReference type="PROSITE-ProRule" id="PRU00169"/>
    </source>
</evidence>
<dbReference type="SUPFAM" id="SSF52172">
    <property type="entry name" value="CheY-like"/>
    <property type="match status" value="1"/>
</dbReference>
<dbReference type="EMBL" id="SJPG01000001">
    <property type="protein sequence ID" value="TWT61296.1"/>
    <property type="molecule type" value="Genomic_DNA"/>
</dbReference>